<proteinExistence type="predicted"/>
<dbReference type="EMBL" id="MN740772">
    <property type="protein sequence ID" value="QHU10866.1"/>
    <property type="molecule type" value="Genomic_DNA"/>
</dbReference>
<sequence length="50" mass="5827">MQNILKIKLNRIISNKMRETTTWKIQLHLRQVGLISKLGTKTAHIAEKKT</sequence>
<evidence type="ECO:0000313" key="1">
    <source>
        <dbReference type="EMBL" id="QHU10866.1"/>
    </source>
</evidence>
<organism evidence="1">
    <name type="scientific">viral metagenome</name>
    <dbReference type="NCBI Taxonomy" id="1070528"/>
    <lineage>
        <taxon>unclassified sequences</taxon>
        <taxon>metagenomes</taxon>
        <taxon>organismal metagenomes</taxon>
    </lineage>
</organism>
<name>A0A6C0K1B3_9ZZZZ</name>
<dbReference type="AlphaFoldDB" id="A0A6C0K1B3"/>
<reference evidence="1" key="1">
    <citation type="journal article" date="2020" name="Nature">
        <title>Giant virus diversity and host interactions through global metagenomics.</title>
        <authorList>
            <person name="Schulz F."/>
            <person name="Roux S."/>
            <person name="Paez-Espino D."/>
            <person name="Jungbluth S."/>
            <person name="Walsh D.A."/>
            <person name="Denef V.J."/>
            <person name="McMahon K.D."/>
            <person name="Konstantinidis K.T."/>
            <person name="Eloe-Fadrosh E.A."/>
            <person name="Kyrpides N.C."/>
            <person name="Woyke T."/>
        </authorList>
    </citation>
    <scope>NUCLEOTIDE SEQUENCE</scope>
    <source>
        <strain evidence="1">GVMAG-S-1101165-83</strain>
    </source>
</reference>
<protein>
    <submittedName>
        <fullName evidence="1">Uncharacterized protein</fullName>
    </submittedName>
</protein>
<accession>A0A6C0K1B3</accession>